<name>A0A6M3L0Q1_9ZZZZ</name>
<evidence type="ECO:0000313" key="2">
    <source>
        <dbReference type="EMBL" id="QJA87939.1"/>
    </source>
</evidence>
<protein>
    <submittedName>
        <fullName evidence="2">Putative ATPase domain containing protein</fullName>
    </submittedName>
</protein>
<proteinExistence type="predicted"/>
<dbReference type="EMBL" id="MT142742">
    <property type="protein sequence ID" value="QJA87939.1"/>
    <property type="molecule type" value="Genomic_DNA"/>
</dbReference>
<organism evidence="2">
    <name type="scientific">viral metagenome</name>
    <dbReference type="NCBI Taxonomy" id="1070528"/>
    <lineage>
        <taxon>unclassified sequences</taxon>
        <taxon>metagenomes</taxon>
        <taxon>organismal metagenomes</taxon>
    </lineage>
</organism>
<dbReference type="AlphaFoldDB" id="A0A6M3L0Q1"/>
<sequence>MPKGFEKVNPTSLPHRLIMRVGGVDKSGKTHFGLTAPAPISVINADRGLEGVVEKFAGQKEIYTTPNFRDMPSETEKEQEARWKALYDCYWSALEDKGVRSIIFDTDTEAWEIARLAELGRLEKVPPLKYTQLNRMFREMIDAAFTHDKNLILLCKYKKQYIDKGDDKMGAWNGQYEPAGFNDLPYIVQANLRTRMEIGDDGAQPSVEVVNCRQNMQMNGEVFEGEMASFPFVASMIIEGTTPEDWE</sequence>
<accession>A0A6M3L0Q1</accession>
<gene>
    <name evidence="1" type="ORF">MM415A02425_0005</name>
    <name evidence="2" type="ORF">MM415B02868_0010</name>
</gene>
<evidence type="ECO:0000313" key="1">
    <source>
        <dbReference type="EMBL" id="QJA73233.1"/>
    </source>
</evidence>
<dbReference type="EMBL" id="MT142012">
    <property type="protein sequence ID" value="QJA73233.1"/>
    <property type="molecule type" value="Genomic_DNA"/>
</dbReference>
<reference evidence="2" key="1">
    <citation type="submission" date="2020-03" db="EMBL/GenBank/DDBJ databases">
        <title>The deep terrestrial virosphere.</title>
        <authorList>
            <person name="Holmfeldt K."/>
            <person name="Nilsson E."/>
            <person name="Simone D."/>
            <person name="Lopez-Fernandez M."/>
            <person name="Wu X."/>
            <person name="de Brujin I."/>
            <person name="Lundin D."/>
            <person name="Andersson A."/>
            <person name="Bertilsson S."/>
            <person name="Dopson M."/>
        </authorList>
    </citation>
    <scope>NUCLEOTIDE SEQUENCE</scope>
    <source>
        <strain evidence="1">MM415A02425</strain>
        <strain evidence="2">MM415B02868</strain>
    </source>
</reference>